<dbReference type="Pfam" id="PF12796">
    <property type="entry name" value="Ank_2"/>
    <property type="match status" value="1"/>
</dbReference>
<dbReference type="PROSITE" id="PS50088">
    <property type="entry name" value="ANK_REPEAT"/>
    <property type="match status" value="2"/>
</dbReference>
<dbReference type="PANTHER" id="PTHR24189:SF50">
    <property type="entry name" value="ANKYRIN REPEAT AND SOCS BOX PROTEIN 2"/>
    <property type="match status" value="1"/>
</dbReference>
<dbReference type="InterPro" id="IPR002110">
    <property type="entry name" value="Ankyrin_rpt"/>
</dbReference>
<dbReference type="Gene3D" id="1.25.40.20">
    <property type="entry name" value="Ankyrin repeat-containing domain"/>
    <property type="match status" value="1"/>
</dbReference>
<dbReference type="SMART" id="SM00248">
    <property type="entry name" value="ANK"/>
    <property type="match status" value="3"/>
</dbReference>
<gene>
    <name evidence="4" type="ORF">HNR61_006893</name>
</gene>
<protein>
    <recommendedName>
        <fullName evidence="6">Ankyrin repeat domain-containing protein</fullName>
    </recommendedName>
</protein>
<comment type="caution">
    <text evidence="4">The sequence shown here is derived from an EMBL/GenBank/DDBJ whole genome shotgun (WGS) entry which is preliminary data.</text>
</comment>
<dbReference type="RefSeq" id="WP_182847236.1">
    <property type="nucleotide sequence ID" value="NZ_JACJIA010000011.1"/>
</dbReference>
<accession>A0A7W3LVS6</accession>
<feature type="repeat" description="ANK" evidence="3">
    <location>
        <begin position="265"/>
        <end position="297"/>
    </location>
</feature>
<dbReference type="InterPro" id="IPR050745">
    <property type="entry name" value="Multifunctional_regulatory"/>
</dbReference>
<keyword evidence="5" id="KW-1185">Reference proteome</keyword>
<evidence type="ECO:0008006" key="6">
    <source>
        <dbReference type="Google" id="ProtNLM"/>
    </source>
</evidence>
<keyword evidence="1" id="KW-0677">Repeat</keyword>
<name>A0A7W3LVS6_ACTNM</name>
<dbReference type="InterPro" id="IPR036770">
    <property type="entry name" value="Ankyrin_rpt-contain_sf"/>
</dbReference>
<evidence type="ECO:0000256" key="3">
    <source>
        <dbReference type="PROSITE-ProRule" id="PRU00023"/>
    </source>
</evidence>
<sequence>MGLRIDRTRMAEQVRAALTAACPGSRAEPTGSPAAGGGDLYSGIDVRWVVPDEAFTRAVAEAPDVLGTVQPVDEVRAAPGPPPGDRWLLSVRFRDVPLFWRLDLDVRAASAADGPDHGSAGALDDVLDAVRALARERPGEARGLLDRGFARLGAGDRATGRWLDDVARLARAAGGGPAFTGRVLALAAERLAAPLHAAFFEAVGRGDADGARALLARGADVEALDPRSWPLDGETALMLAASRDDVAMVRLLLAEGADVDAQPPAGWTALMRACNAGATAAARALLEAGADPDLENAEGYTAYGRTPVARTELLDLLSRRTGRP</sequence>
<evidence type="ECO:0000256" key="1">
    <source>
        <dbReference type="ARBA" id="ARBA00022737"/>
    </source>
</evidence>
<dbReference type="PANTHER" id="PTHR24189">
    <property type="entry name" value="MYOTROPHIN"/>
    <property type="match status" value="1"/>
</dbReference>
<reference evidence="4 5" key="1">
    <citation type="submission" date="2020-08" db="EMBL/GenBank/DDBJ databases">
        <title>Genomic Encyclopedia of Type Strains, Phase IV (KMG-IV): sequencing the most valuable type-strain genomes for metagenomic binning, comparative biology and taxonomic classification.</title>
        <authorList>
            <person name="Goeker M."/>
        </authorList>
    </citation>
    <scope>NUCLEOTIDE SEQUENCE [LARGE SCALE GENOMIC DNA]</scope>
    <source>
        <strain evidence="4 5">DSM 44197</strain>
    </source>
</reference>
<dbReference type="AlphaFoldDB" id="A0A7W3LVS6"/>
<organism evidence="4 5">
    <name type="scientific">Actinomadura namibiensis</name>
    <dbReference type="NCBI Taxonomy" id="182080"/>
    <lineage>
        <taxon>Bacteria</taxon>
        <taxon>Bacillati</taxon>
        <taxon>Actinomycetota</taxon>
        <taxon>Actinomycetes</taxon>
        <taxon>Streptosporangiales</taxon>
        <taxon>Thermomonosporaceae</taxon>
        <taxon>Actinomadura</taxon>
    </lineage>
</organism>
<evidence type="ECO:0000313" key="4">
    <source>
        <dbReference type="EMBL" id="MBA8955219.1"/>
    </source>
</evidence>
<dbReference type="SUPFAM" id="SSF48403">
    <property type="entry name" value="Ankyrin repeat"/>
    <property type="match status" value="1"/>
</dbReference>
<dbReference type="Proteomes" id="UP000572680">
    <property type="component" value="Unassembled WGS sequence"/>
</dbReference>
<proteinExistence type="predicted"/>
<dbReference type="EMBL" id="JACJIA010000011">
    <property type="protein sequence ID" value="MBA8955219.1"/>
    <property type="molecule type" value="Genomic_DNA"/>
</dbReference>
<dbReference type="PROSITE" id="PS50297">
    <property type="entry name" value="ANK_REP_REGION"/>
    <property type="match status" value="2"/>
</dbReference>
<evidence type="ECO:0000313" key="5">
    <source>
        <dbReference type="Proteomes" id="UP000572680"/>
    </source>
</evidence>
<keyword evidence="2 3" id="KW-0040">ANK repeat</keyword>
<feature type="repeat" description="ANK" evidence="3">
    <location>
        <begin position="232"/>
        <end position="264"/>
    </location>
</feature>
<evidence type="ECO:0000256" key="2">
    <source>
        <dbReference type="ARBA" id="ARBA00023043"/>
    </source>
</evidence>